<feature type="transmembrane region" description="Helical" evidence="6">
    <location>
        <begin position="20"/>
        <end position="39"/>
    </location>
</feature>
<feature type="domain" description="ABC transmembrane type-1" evidence="7">
    <location>
        <begin position="15"/>
        <end position="201"/>
    </location>
</feature>
<dbReference type="GO" id="GO:0055085">
    <property type="term" value="P:transmembrane transport"/>
    <property type="evidence" value="ECO:0007669"/>
    <property type="project" value="InterPro"/>
</dbReference>
<protein>
    <submittedName>
        <fullName evidence="8">ABC transporter permease</fullName>
    </submittedName>
</protein>
<dbReference type="EMBL" id="MWXA01000003">
    <property type="protein sequence ID" value="OZG67875.1"/>
    <property type="molecule type" value="Genomic_DNA"/>
</dbReference>
<feature type="transmembrane region" description="Helical" evidence="6">
    <location>
        <begin position="85"/>
        <end position="104"/>
    </location>
</feature>
<dbReference type="InterPro" id="IPR035906">
    <property type="entry name" value="MetI-like_sf"/>
</dbReference>
<keyword evidence="3 6" id="KW-0812">Transmembrane</keyword>
<comment type="subcellular location">
    <subcellularLocation>
        <location evidence="6">Cell membrane</location>
        <topology evidence="6">Multi-pass membrane protein</topology>
    </subcellularLocation>
    <subcellularLocation>
        <location evidence="1">Membrane</location>
        <topology evidence="1">Multi-pass membrane protein</topology>
    </subcellularLocation>
</comment>
<dbReference type="GeneID" id="98295199"/>
<accession>A0A261G9K5</accession>
<dbReference type="AlphaFoldDB" id="A0A261G9K5"/>
<feature type="transmembrane region" description="Helical" evidence="6">
    <location>
        <begin position="179"/>
        <end position="204"/>
    </location>
</feature>
<dbReference type="CDD" id="cd06261">
    <property type="entry name" value="TM_PBP2"/>
    <property type="match status" value="1"/>
</dbReference>
<dbReference type="SUPFAM" id="SSF161098">
    <property type="entry name" value="MetI-like"/>
    <property type="match status" value="1"/>
</dbReference>
<keyword evidence="2 6" id="KW-0813">Transport</keyword>
<dbReference type="PANTHER" id="PTHR30177:SF4">
    <property type="entry name" value="OSMOPROTECTANT IMPORT PERMEASE PROTEIN OSMW"/>
    <property type="match status" value="1"/>
</dbReference>
<proteinExistence type="inferred from homology"/>
<dbReference type="Proteomes" id="UP000216451">
    <property type="component" value="Unassembled WGS sequence"/>
</dbReference>
<dbReference type="InterPro" id="IPR000515">
    <property type="entry name" value="MetI-like"/>
</dbReference>
<dbReference type="GO" id="GO:0031460">
    <property type="term" value="P:glycine betaine transport"/>
    <property type="evidence" value="ECO:0007669"/>
    <property type="project" value="TreeGrafter"/>
</dbReference>
<dbReference type="Pfam" id="PF00528">
    <property type="entry name" value="BPD_transp_1"/>
    <property type="match status" value="1"/>
</dbReference>
<evidence type="ECO:0000313" key="8">
    <source>
        <dbReference type="EMBL" id="OZG67875.1"/>
    </source>
</evidence>
<evidence type="ECO:0000256" key="6">
    <source>
        <dbReference type="RuleBase" id="RU363032"/>
    </source>
</evidence>
<evidence type="ECO:0000256" key="1">
    <source>
        <dbReference type="ARBA" id="ARBA00004141"/>
    </source>
</evidence>
<dbReference type="GO" id="GO:0005886">
    <property type="term" value="C:plasma membrane"/>
    <property type="evidence" value="ECO:0007669"/>
    <property type="project" value="UniProtKB-SubCell"/>
</dbReference>
<organism evidence="8 9">
    <name type="scientific">Bifidobacterium aquikefiri</name>
    <dbReference type="NCBI Taxonomy" id="1653207"/>
    <lineage>
        <taxon>Bacteria</taxon>
        <taxon>Bacillati</taxon>
        <taxon>Actinomycetota</taxon>
        <taxon>Actinomycetes</taxon>
        <taxon>Bifidobacteriales</taxon>
        <taxon>Bifidobacteriaceae</taxon>
        <taxon>Bifidobacterium</taxon>
    </lineage>
</organism>
<evidence type="ECO:0000256" key="5">
    <source>
        <dbReference type="ARBA" id="ARBA00023136"/>
    </source>
</evidence>
<dbReference type="OrthoDB" id="3233284at2"/>
<evidence type="ECO:0000256" key="3">
    <source>
        <dbReference type="ARBA" id="ARBA00022692"/>
    </source>
</evidence>
<dbReference type="PROSITE" id="PS50928">
    <property type="entry name" value="ABC_TM1"/>
    <property type="match status" value="1"/>
</dbReference>
<evidence type="ECO:0000313" key="9">
    <source>
        <dbReference type="Proteomes" id="UP000216451"/>
    </source>
</evidence>
<keyword evidence="5 6" id="KW-0472">Membrane</keyword>
<dbReference type="Gene3D" id="1.10.3720.10">
    <property type="entry name" value="MetI-like"/>
    <property type="match status" value="1"/>
</dbReference>
<sequence>MNWLILNCAQILHYALQHMLLSVFPILLGTLVAVPLARLANGFRLTRSSIYVASSVLYAIPSLPLLIFLPALLRTKILNPVNIEVALTIYAIAIMLTSASHAFLSIDPSVIHAADAMGFGAWKKFFQVELPLAGSQLLAGIRVVSVSTISLVTVGSLIGVNSLGFFFLEGYQRDFPLEIWVGIAATALIALLFDQILAICGRVLMPWNHRRVTRERSAA</sequence>
<reference evidence="8 9" key="1">
    <citation type="journal article" date="2017" name="BMC Genomics">
        <title>Comparative genomic and phylogenomic analyses of the Bifidobacteriaceae family.</title>
        <authorList>
            <person name="Lugli G.A."/>
            <person name="Milani C."/>
            <person name="Turroni F."/>
            <person name="Duranti S."/>
            <person name="Mancabelli L."/>
            <person name="Mangifesta M."/>
            <person name="Ferrario C."/>
            <person name="Modesto M."/>
            <person name="Mattarelli P."/>
            <person name="Jiri K."/>
            <person name="van Sinderen D."/>
            <person name="Ventura M."/>
        </authorList>
    </citation>
    <scope>NUCLEOTIDE SEQUENCE [LARGE SCALE GENOMIC DNA]</scope>
    <source>
        <strain evidence="8 9">LMG 28769</strain>
    </source>
</reference>
<evidence type="ECO:0000259" key="7">
    <source>
        <dbReference type="PROSITE" id="PS50928"/>
    </source>
</evidence>
<feature type="transmembrane region" description="Helical" evidence="6">
    <location>
        <begin position="51"/>
        <end position="73"/>
    </location>
</feature>
<comment type="similarity">
    <text evidence="6">Belongs to the binding-protein-dependent transport system permease family.</text>
</comment>
<gene>
    <name evidence="8" type="ORF">BAQU_0520</name>
</gene>
<name>A0A261G9K5_9BIFI</name>
<keyword evidence="4 6" id="KW-1133">Transmembrane helix</keyword>
<dbReference type="PANTHER" id="PTHR30177">
    <property type="entry name" value="GLYCINE BETAINE/L-PROLINE TRANSPORT SYSTEM PERMEASE PROTEIN PROW"/>
    <property type="match status" value="1"/>
</dbReference>
<keyword evidence="9" id="KW-1185">Reference proteome</keyword>
<comment type="caution">
    <text evidence="8">The sequence shown here is derived from an EMBL/GenBank/DDBJ whole genome shotgun (WGS) entry which is preliminary data.</text>
</comment>
<dbReference type="RefSeq" id="WP_094692692.1">
    <property type="nucleotide sequence ID" value="NZ_CALENZ010000004.1"/>
</dbReference>
<feature type="transmembrane region" description="Helical" evidence="6">
    <location>
        <begin position="143"/>
        <end position="167"/>
    </location>
</feature>
<dbReference type="InterPro" id="IPR051204">
    <property type="entry name" value="ABC_transp_perm/SBD"/>
</dbReference>
<evidence type="ECO:0000256" key="4">
    <source>
        <dbReference type="ARBA" id="ARBA00022989"/>
    </source>
</evidence>
<evidence type="ECO:0000256" key="2">
    <source>
        <dbReference type="ARBA" id="ARBA00022448"/>
    </source>
</evidence>